<evidence type="ECO:0000313" key="3">
    <source>
        <dbReference type="EMBL" id="KIW42301.1"/>
    </source>
</evidence>
<keyword evidence="4" id="KW-1185">Reference proteome</keyword>
<feature type="compositionally biased region" description="Basic and acidic residues" evidence="2">
    <location>
        <begin position="1"/>
        <end position="10"/>
    </location>
</feature>
<reference evidence="3 4" key="1">
    <citation type="submission" date="2015-01" db="EMBL/GenBank/DDBJ databases">
        <title>The Genome Sequence of Exophiala oligosperma CBS72588.</title>
        <authorList>
            <consortium name="The Broad Institute Genomics Platform"/>
            <person name="Cuomo C."/>
            <person name="de Hoog S."/>
            <person name="Gorbushina A."/>
            <person name="Stielow B."/>
            <person name="Teixiera M."/>
            <person name="Abouelleil A."/>
            <person name="Chapman S.B."/>
            <person name="Priest M."/>
            <person name="Young S.K."/>
            <person name="Wortman J."/>
            <person name="Nusbaum C."/>
            <person name="Birren B."/>
        </authorList>
    </citation>
    <scope>NUCLEOTIDE SEQUENCE [LARGE SCALE GENOMIC DNA]</scope>
    <source>
        <strain evidence="3 4">CBS 72588</strain>
    </source>
</reference>
<protein>
    <recommendedName>
        <fullName evidence="5">Autophagy-related protein 28</fullName>
    </recommendedName>
</protein>
<sequence length="644" mass="70229">MQKSFIERIFPHPPTSTYKHFADDDYGSPVHPRSSSSRSPRPIVLQDSVVTSSSSHRRRGSSNGSSSSVSNYDRVVSQQTLSSPSLVRHNDPFLPVERAARNLERTLQDLLDAQSEGLAAAGLGGVGEGNGYSSTTSVGSPTPTPSVVVTSMTVPLHQEPRTIPIRQPKKKRVTLKDARRGLSRSLAQFAALKEHELKIIDGEVVARDDALKQASDLDNRKRLLDAQVHQIQDRAVAVDLRSEAQQVEQEITELETKLLELRNRHRRLLDQVREHESSHDSELSSYMEALKLNENNTRHFLRRPPVSQGVGRGGDDVQGMYAFKPERRTLQMAQDQWTNDLDLLNSRRAGVEKERQALDEGGRLWHDVAHRIREFEKDVRGRTKGMTQSRLALDVKDDGEVSAVPTDDTTMESVVEKMNALVDFLQEASAKAETEGWKLLMCAIGAELAAFQEARHALDDSSLSLTNGDLGGRARGKNARDAFVDEDEAHQDDPHQELLGEVATSDVVADVNVHAKTPGFDIDTRDSTKSPSEESNHSLEATLRQFGRGVGKKEGQDGEHQTVSNAAENANGPLSAADVLGGSTGIGGEVGDDGGGGGGGGGDGDGGDYTDFKSQTDTKVRVRGHTSESEDEDEPGPEFLLSHT</sequence>
<feature type="compositionally biased region" description="Low complexity" evidence="2">
    <location>
        <begin position="32"/>
        <end position="54"/>
    </location>
</feature>
<evidence type="ECO:0000256" key="1">
    <source>
        <dbReference type="SAM" id="Coils"/>
    </source>
</evidence>
<evidence type="ECO:0008006" key="5">
    <source>
        <dbReference type="Google" id="ProtNLM"/>
    </source>
</evidence>
<feature type="compositionally biased region" description="Gly residues" evidence="2">
    <location>
        <begin position="582"/>
        <end position="604"/>
    </location>
</feature>
<dbReference type="VEuPathDB" id="FungiDB:PV06_05863"/>
<feature type="compositionally biased region" description="Basic and acidic residues" evidence="2">
    <location>
        <begin position="522"/>
        <end position="537"/>
    </location>
</feature>
<evidence type="ECO:0000313" key="4">
    <source>
        <dbReference type="Proteomes" id="UP000053342"/>
    </source>
</evidence>
<dbReference type="AlphaFoldDB" id="A0A0D2AQR1"/>
<feature type="compositionally biased region" description="Basic and acidic residues" evidence="2">
    <location>
        <begin position="610"/>
        <end position="628"/>
    </location>
</feature>
<gene>
    <name evidence="3" type="ORF">PV06_05863</name>
</gene>
<accession>A0A0D2AQR1</accession>
<dbReference type="GeneID" id="27357937"/>
<dbReference type="HOGENOM" id="CLU_015530_0_1_1"/>
<feature type="region of interest" description="Disordered" evidence="2">
    <location>
        <begin position="517"/>
        <end position="539"/>
    </location>
</feature>
<name>A0A0D2AQR1_9EURO</name>
<feature type="region of interest" description="Disordered" evidence="2">
    <location>
        <begin position="567"/>
        <end position="644"/>
    </location>
</feature>
<feature type="region of interest" description="Disordered" evidence="2">
    <location>
        <begin position="1"/>
        <end position="90"/>
    </location>
</feature>
<dbReference type="STRING" id="215243.A0A0D2AQR1"/>
<evidence type="ECO:0000256" key="2">
    <source>
        <dbReference type="SAM" id="MobiDB-lite"/>
    </source>
</evidence>
<keyword evidence="1" id="KW-0175">Coiled coil</keyword>
<feature type="compositionally biased region" description="Low complexity" evidence="2">
    <location>
        <begin position="61"/>
        <end position="77"/>
    </location>
</feature>
<organism evidence="3 4">
    <name type="scientific">Exophiala oligosperma</name>
    <dbReference type="NCBI Taxonomy" id="215243"/>
    <lineage>
        <taxon>Eukaryota</taxon>
        <taxon>Fungi</taxon>
        <taxon>Dikarya</taxon>
        <taxon>Ascomycota</taxon>
        <taxon>Pezizomycotina</taxon>
        <taxon>Eurotiomycetes</taxon>
        <taxon>Chaetothyriomycetidae</taxon>
        <taxon>Chaetothyriales</taxon>
        <taxon>Herpotrichiellaceae</taxon>
        <taxon>Exophiala</taxon>
    </lineage>
</organism>
<proteinExistence type="predicted"/>
<dbReference type="EMBL" id="KN847336">
    <property type="protein sequence ID" value="KIW42301.1"/>
    <property type="molecule type" value="Genomic_DNA"/>
</dbReference>
<dbReference type="OrthoDB" id="5342758at2759"/>
<dbReference type="Proteomes" id="UP000053342">
    <property type="component" value="Unassembled WGS sequence"/>
</dbReference>
<feature type="coiled-coil region" evidence="1">
    <location>
        <begin position="237"/>
        <end position="278"/>
    </location>
</feature>
<dbReference type="RefSeq" id="XP_016262517.1">
    <property type="nucleotide sequence ID" value="XM_016406913.1"/>
</dbReference>